<organism evidence="3 4">
    <name type="scientific">Mycobacterium mantenii</name>
    <dbReference type="NCBI Taxonomy" id="560555"/>
    <lineage>
        <taxon>Bacteria</taxon>
        <taxon>Bacillati</taxon>
        <taxon>Actinomycetota</taxon>
        <taxon>Actinomycetes</taxon>
        <taxon>Mycobacteriales</taxon>
        <taxon>Mycobacteriaceae</taxon>
        <taxon>Mycobacterium</taxon>
        <taxon>Mycobacterium avium complex (MAC)</taxon>
    </lineage>
</organism>
<keyword evidence="1" id="KW-0472">Membrane</keyword>
<dbReference type="EMBL" id="AP022590">
    <property type="protein sequence ID" value="BBY36859.1"/>
    <property type="molecule type" value="Genomic_DNA"/>
</dbReference>
<dbReference type="AlphaFoldDB" id="A0A1X0FWI6"/>
<protein>
    <submittedName>
        <fullName evidence="3">Uncharacterized protein</fullName>
    </submittedName>
</protein>
<reference evidence="3 4" key="1">
    <citation type="submission" date="2017-02" db="EMBL/GenBank/DDBJ databases">
        <title>The new phylogeny of genus Mycobacterium.</title>
        <authorList>
            <person name="Tortoli E."/>
            <person name="Trovato A."/>
            <person name="Cirillo D.M."/>
        </authorList>
    </citation>
    <scope>NUCLEOTIDE SEQUENCE [LARGE SCALE GENOMIC DNA]</scope>
    <source>
        <strain evidence="3 4">DSM 45255</strain>
    </source>
</reference>
<feature type="transmembrane region" description="Helical" evidence="1">
    <location>
        <begin position="43"/>
        <end position="64"/>
    </location>
</feature>
<accession>A0A1X0FWI6</accession>
<dbReference type="Proteomes" id="UP000465812">
    <property type="component" value="Chromosome"/>
</dbReference>
<sequence>MKFSPKVDTATRIFSRVLGPYYAIVCITGLVRRPSELPLLSDVGIWPWATAAPILMIGLVVIALHPHWQSAAAVIISVMGWSMALRGFALLAFPGAFSSIVGSVTGVGAHRTIYAILGGLGLYLTYVGWGPASGQSELHELSSTRDEHVSRD</sequence>
<evidence type="ECO:0000256" key="1">
    <source>
        <dbReference type="SAM" id="Phobius"/>
    </source>
</evidence>
<evidence type="ECO:0000313" key="4">
    <source>
        <dbReference type="Proteomes" id="UP000192760"/>
    </source>
</evidence>
<keyword evidence="1" id="KW-1133">Transmembrane helix</keyword>
<dbReference type="STRING" id="560555.BST30_13055"/>
<dbReference type="RefSeq" id="WP_083095269.1">
    <property type="nucleotide sequence ID" value="NZ_AP022590.1"/>
</dbReference>
<feature type="transmembrane region" description="Helical" evidence="1">
    <location>
        <begin position="12"/>
        <end position="31"/>
    </location>
</feature>
<keyword evidence="1" id="KW-0812">Transmembrane</keyword>
<evidence type="ECO:0000313" key="2">
    <source>
        <dbReference type="EMBL" id="BBY36859.1"/>
    </source>
</evidence>
<dbReference type="Proteomes" id="UP000192760">
    <property type="component" value="Unassembled WGS sequence"/>
</dbReference>
<reference evidence="2" key="3">
    <citation type="submission" date="2020-02" db="EMBL/GenBank/DDBJ databases">
        <authorList>
            <person name="Matsumoto Y."/>
            <person name="Kinjo T."/>
            <person name="Motooka D."/>
            <person name="Nabeya D."/>
            <person name="Jung N."/>
            <person name="Uechi K."/>
            <person name="Horii T."/>
            <person name="Iida T."/>
            <person name="Fujita J."/>
            <person name="Nakamura S."/>
        </authorList>
    </citation>
    <scope>NUCLEOTIDE SEQUENCE</scope>
    <source>
        <strain evidence="2">JCM 18113</strain>
    </source>
</reference>
<gene>
    <name evidence="3" type="ORF">BST30_13055</name>
    <name evidence="2" type="ORF">MMAN_09930</name>
</gene>
<keyword evidence="5" id="KW-1185">Reference proteome</keyword>
<evidence type="ECO:0000313" key="5">
    <source>
        <dbReference type="Proteomes" id="UP000465812"/>
    </source>
</evidence>
<reference evidence="2 5" key="2">
    <citation type="journal article" date="2019" name="Emerg. Microbes Infect.">
        <title>Comprehensive subspecies identification of 175 nontuberculous mycobacteria species based on 7547 genomic profiles.</title>
        <authorList>
            <person name="Matsumoto Y."/>
            <person name="Kinjo T."/>
            <person name="Motooka D."/>
            <person name="Nabeya D."/>
            <person name="Jung N."/>
            <person name="Uechi K."/>
            <person name="Horii T."/>
            <person name="Iida T."/>
            <person name="Fujita J."/>
            <person name="Nakamura S."/>
        </authorList>
    </citation>
    <scope>NUCLEOTIDE SEQUENCE [LARGE SCALE GENOMIC DNA]</scope>
    <source>
        <strain evidence="2 5">JCM 18113</strain>
    </source>
</reference>
<feature type="transmembrane region" description="Helical" evidence="1">
    <location>
        <begin position="71"/>
        <end position="93"/>
    </location>
</feature>
<feature type="transmembrane region" description="Helical" evidence="1">
    <location>
        <begin position="113"/>
        <end position="132"/>
    </location>
</feature>
<name>A0A1X0FWI6_MYCNT</name>
<evidence type="ECO:0000313" key="3">
    <source>
        <dbReference type="EMBL" id="ORB05888.1"/>
    </source>
</evidence>
<dbReference type="EMBL" id="MVHW01000012">
    <property type="protein sequence ID" value="ORB05888.1"/>
    <property type="molecule type" value="Genomic_DNA"/>
</dbReference>
<proteinExistence type="predicted"/>